<dbReference type="Proteomes" id="UP001321506">
    <property type="component" value="Unassembled WGS sequence"/>
</dbReference>
<feature type="transmembrane region" description="Helical" evidence="1">
    <location>
        <begin position="196"/>
        <end position="217"/>
    </location>
</feature>
<evidence type="ECO:0008006" key="4">
    <source>
        <dbReference type="Google" id="ProtNLM"/>
    </source>
</evidence>
<proteinExistence type="predicted"/>
<feature type="transmembrane region" description="Helical" evidence="1">
    <location>
        <begin position="118"/>
        <end position="143"/>
    </location>
</feature>
<evidence type="ECO:0000313" key="2">
    <source>
        <dbReference type="EMBL" id="MDI2097583.1"/>
    </source>
</evidence>
<gene>
    <name evidence="2" type="ORF">QF206_01190</name>
</gene>
<dbReference type="RefSeq" id="WP_281487373.1">
    <property type="nucleotide sequence ID" value="NZ_JASATX010000001.1"/>
</dbReference>
<keyword evidence="1" id="KW-0812">Transmembrane</keyword>
<sequence length="227" mass="23801">MTSTPSSELPRVTRSYLAELDVALEGLPESVRRDIRAGVEEELLGADAATAAERIELLGDPQLIAANARQEAAAGGAVAAPDGAAAGISAQPLSAASDARAEAAPGGLAATGIRGFELAAVLLVAVGGFVVPFFGWVVGIVLVWMSRVWRTWEKLVATFGAAGAVLLGIAAAWVQRLADSEMDPGVNPLVPAAFDLWWSVFLLWIPVNVVLGIWLIVRARSRARENR</sequence>
<protein>
    <recommendedName>
        <fullName evidence="4">DUF1700 domain-containing protein</fullName>
    </recommendedName>
</protein>
<keyword evidence="3" id="KW-1185">Reference proteome</keyword>
<reference evidence="2 3" key="1">
    <citation type="submission" date="2023-04" db="EMBL/GenBank/DDBJ databases">
        <title>Klugiella caeni sp. nov. isolated from the sludge of biochemical tank.</title>
        <authorList>
            <person name="Geng K."/>
        </authorList>
    </citation>
    <scope>NUCLEOTIDE SEQUENCE [LARGE SCALE GENOMIC DNA]</scope>
    <source>
        <strain evidence="2 3">YN-L-19</strain>
    </source>
</reference>
<accession>A0AAW6T5Z7</accession>
<name>A0AAW6T5Z7_9MICO</name>
<dbReference type="Pfam" id="PF22564">
    <property type="entry name" value="HAAS"/>
    <property type="match status" value="1"/>
</dbReference>
<comment type="caution">
    <text evidence="2">The sequence shown here is derived from an EMBL/GenBank/DDBJ whole genome shotgun (WGS) entry which is preliminary data.</text>
</comment>
<organism evidence="2 3">
    <name type="scientific">Ruicaihuangia caeni</name>
    <dbReference type="NCBI Taxonomy" id="3042517"/>
    <lineage>
        <taxon>Bacteria</taxon>
        <taxon>Bacillati</taxon>
        <taxon>Actinomycetota</taxon>
        <taxon>Actinomycetes</taxon>
        <taxon>Micrococcales</taxon>
        <taxon>Microbacteriaceae</taxon>
        <taxon>Ruicaihuangia</taxon>
    </lineage>
</organism>
<evidence type="ECO:0000313" key="3">
    <source>
        <dbReference type="Proteomes" id="UP001321506"/>
    </source>
</evidence>
<dbReference type="EMBL" id="JASATX010000001">
    <property type="protein sequence ID" value="MDI2097583.1"/>
    <property type="molecule type" value="Genomic_DNA"/>
</dbReference>
<feature type="transmembrane region" description="Helical" evidence="1">
    <location>
        <begin position="155"/>
        <end position="176"/>
    </location>
</feature>
<dbReference type="AlphaFoldDB" id="A0AAW6T5Z7"/>
<evidence type="ECO:0000256" key="1">
    <source>
        <dbReference type="SAM" id="Phobius"/>
    </source>
</evidence>
<keyword evidence="1" id="KW-0472">Membrane</keyword>
<keyword evidence="1" id="KW-1133">Transmembrane helix</keyword>